<sequence length="549" mass="60730">MSQFKLHQLSQGSQQFKMPGRCSAPRHNETVSVLNSVTVAARNSGTVAAASHMLANLTLIPFTYEKPMARMVDISYALKLQRRDHEPADPADHWVLTDAPIEIKDAQSILCLQLPNVRDCIDGPRPKRRLSDVLVNTPSPIRLCSDCTTSRPQISPINFRPVSSPTLKQPIDLLGIPPYSTPEFFSFQPIAQPSIEDADNTDNSDIEIVTPLLTPPTASSKSTPKSKFPLKYAYQMNQGFMDMAAATAGTIERKFEAAFDMPWTHSSYYTHHDVCLFSPQSRISRCSAPIDWDSWASSESYQGIRPLILSVHIYPETLDLAYDKALQKRCSPAPDPSKLSHGSENALAAPGLGGTGLHSNEKSGLVDLKLRELFKMGLISIPLDLPTSSESGSPGKKIRIPTPMPETRLKRWKGSLEEYNKEHDLGASLATVIVASPTSGLKWAQSLLDPRADVKLYDPKVVVVNLLGDSHHQSLVTRYHELDLFDAIRFHGRRFEDDNSEDEDEDESSEPKITTLEDLDPSAVPSFTAAPICLVIGPKQIYILFPHAE</sequence>
<accession>A0AAD7JWU4</accession>
<feature type="region of interest" description="Disordered" evidence="1">
    <location>
        <begin position="496"/>
        <end position="519"/>
    </location>
</feature>
<dbReference type="AlphaFoldDB" id="A0AAD7JWU4"/>
<protein>
    <submittedName>
        <fullName evidence="2">Uncharacterized protein</fullName>
    </submittedName>
</protein>
<organism evidence="2 3">
    <name type="scientific">Mycena maculata</name>
    <dbReference type="NCBI Taxonomy" id="230809"/>
    <lineage>
        <taxon>Eukaryota</taxon>
        <taxon>Fungi</taxon>
        <taxon>Dikarya</taxon>
        <taxon>Basidiomycota</taxon>
        <taxon>Agaricomycotina</taxon>
        <taxon>Agaricomycetes</taxon>
        <taxon>Agaricomycetidae</taxon>
        <taxon>Agaricales</taxon>
        <taxon>Marasmiineae</taxon>
        <taxon>Mycenaceae</taxon>
        <taxon>Mycena</taxon>
    </lineage>
</organism>
<evidence type="ECO:0000313" key="3">
    <source>
        <dbReference type="Proteomes" id="UP001215280"/>
    </source>
</evidence>
<name>A0AAD7JWU4_9AGAR</name>
<keyword evidence="3" id="KW-1185">Reference proteome</keyword>
<evidence type="ECO:0000256" key="1">
    <source>
        <dbReference type="SAM" id="MobiDB-lite"/>
    </source>
</evidence>
<proteinExistence type="predicted"/>
<comment type="caution">
    <text evidence="2">The sequence shown here is derived from an EMBL/GenBank/DDBJ whole genome shotgun (WGS) entry which is preliminary data.</text>
</comment>
<gene>
    <name evidence="2" type="ORF">DFH07DRAFT_767532</name>
</gene>
<feature type="compositionally biased region" description="Acidic residues" evidence="1">
    <location>
        <begin position="498"/>
        <end position="508"/>
    </location>
</feature>
<dbReference type="Proteomes" id="UP001215280">
    <property type="component" value="Unassembled WGS sequence"/>
</dbReference>
<feature type="compositionally biased region" description="Polar residues" evidence="1">
    <location>
        <begin position="1"/>
        <end position="16"/>
    </location>
</feature>
<dbReference type="EMBL" id="JARJLG010000017">
    <property type="protein sequence ID" value="KAJ7773569.1"/>
    <property type="molecule type" value="Genomic_DNA"/>
</dbReference>
<feature type="region of interest" description="Disordered" evidence="1">
    <location>
        <begin position="1"/>
        <end position="22"/>
    </location>
</feature>
<evidence type="ECO:0000313" key="2">
    <source>
        <dbReference type="EMBL" id="KAJ7773569.1"/>
    </source>
</evidence>
<reference evidence="2" key="1">
    <citation type="submission" date="2023-03" db="EMBL/GenBank/DDBJ databases">
        <title>Massive genome expansion in bonnet fungi (Mycena s.s.) driven by repeated elements and novel gene families across ecological guilds.</title>
        <authorList>
            <consortium name="Lawrence Berkeley National Laboratory"/>
            <person name="Harder C.B."/>
            <person name="Miyauchi S."/>
            <person name="Viragh M."/>
            <person name="Kuo A."/>
            <person name="Thoen E."/>
            <person name="Andreopoulos B."/>
            <person name="Lu D."/>
            <person name="Skrede I."/>
            <person name="Drula E."/>
            <person name="Henrissat B."/>
            <person name="Morin E."/>
            <person name="Kohler A."/>
            <person name="Barry K."/>
            <person name="LaButti K."/>
            <person name="Morin E."/>
            <person name="Salamov A."/>
            <person name="Lipzen A."/>
            <person name="Mereny Z."/>
            <person name="Hegedus B."/>
            <person name="Baldrian P."/>
            <person name="Stursova M."/>
            <person name="Weitz H."/>
            <person name="Taylor A."/>
            <person name="Grigoriev I.V."/>
            <person name="Nagy L.G."/>
            <person name="Martin F."/>
            <person name="Kauserud H."/>
        </authorList>
    </citation>
    <scope>NUCLEOTIDE SEQUENCE</scope>
    <source>
        <strain evidence="2">CBHHK188m</strain>
    </source>
</reference>
<feature type="region of interest" description="Disordered" evidence="1">
    <location>
        <begin position="331"/>
        <end position="355"/>
    </location>
</feature>